<keyword evidence="2" id="KW-0805">Transcription regulation</keyword>
<comment type="caution">
    <text evidence="6">The sequence shown here is derived from an EMBL/GenBank/DDBJ whole genome shotgun (WGS) entry which is preliminary data.</text>
</comment>
<evidence type="ECO:0000313" key="6">
    <source>
        <dbReference type="EMBL" id="MFD1410657.1"/>
    </source>
</evidence>
<comment type="similarity">
    <text evidence="1">Belongs to the LysR transcriptional regulatory family.</text>
</comment>
<proteinExistence type="inferred from homology"/>
<organism evidence="6 7">
    <name type="scientific">Lapidilactobacillus gannanensis</name>
    <dbReference type="NCBI Taxonomy" id="2486002"/>
    <lineage>
        <taxon>Bacteria</taxon>
        <taxon>Bacillati</taxon>
        <taxon>Bacillota</taxon>
        <taxon>Bacilli</taxon>
        <taxon>Lactobacillales</taxon>
        <taxon>Lactobacillaceae</taxon>
        <taxon>Lapidilactobacillus</taxon>
    </lineage>
</organism>
<keyword evidence="7" id="KW-1185">Reference proteome</keyword>
<keyword evidence="3" id="KW-0238">DNA-binding</keyword>
<dbReference type="InterPro" id="IPR036388">
    <property type="entry name" value="WH-like_DNA-bd_sf"/>
</dbReference>
<sequence>MALFQYQVFATVVSTKTFRAAAEALHVTPSAISHSISQFENELGFPLFVRRRTGVELTTDGEAIYPLVQSILNMEGRLQQVAANIQGLNAGSIRIGAFSSVCINWLPAIIQKFRRQFPKIEISIVQGTFEQIEEMVQQGRVDIGFSTLPVEDNLLIEPLIQDPIYCVTPTSFVPENKKSVTLSDIGRRRFILQQVDYDGDTKAVLDRYNVTPNTISYSIDDQSILSMVESDLGWGILPELALQKLSGRVHIYPFSETYHRTICLVTNRAQAETPSTQLFINTIHQHLAEVYGDRYMGKR</sequence>
<evidence type="ECO:0000256" key="4">
    <source>
        <dbReference type="ARBA" id="ARBA00023163"/>
    </source>
</evidence>
<accession>A0ABW4BNZ9</accession>
<dbReference type="SUPFAM" id="SSF53850">
    <property type="entry name" value="Periplasmic binding protein-like II"/>
    <property type="match status" value="1"/>
</dbReference>
<dbReference type="InterPro" id="IPR005119">
    <property type="entry name" value="LysR_subst-bd"/>
</dbReference>
<reference evidence="7" key="1">
    <citation type="journal article" date="2019" name="Int. J. Syst. Evol. Microbiol.">
        <title>The Global Catalogue of Microorganisms (GCM) 10K type strain sequencing project: providing services to taxonomists for standard genome sequencing and annotation.</title>
        <authorList>
            <consortium name="The Broad Institute Genomics Platform"/>
            <consortium name="The Broad Institute Genome Sequencing Center for Infectious Disease"/>
            <person name="Wu L."/>
            <person name="Ma J."/>
        </authorList>
    </citation>
    <scope>NUCLEOTIDE SEQUENCE [LARGE SCALE GENOMIC DNA]</scope>
    <source>
        <strain evidence="7">CCM 8937</strain>
    </source>
</reference>
<evidence type="ECO:0000256" key="2">
    <source>
        <dbReference type="ARBA" id="ARBA00023015"/>
    </source>
</evidence>
<name>A0ABW4BNZ9_9LACO</name>
<dbReference type="Pfam" id="PF03466">
    <property type="entry name" value="LysR_substrate"/>
    <property type="match status" value="1"/>
</dbReference>
<dbReference type="PANTHER" id="PTHR30419:SF28">
    <property type="entry name" value="HTH-TYPE TRANSCRIPTIONAL REGULATOR BSDA"/>
    <property type="match status" value="1"/>
</dbReference>
<evidence type="ECO:0000256" key="3">
    <source>
        <dbReference type="ARBA" id="ARBA00023125"/>
    </source>
</evidence>
<dbReference type="EMBL" id="JBHTOH010000020">
    <property type="protein sequence ID" value="MFD1410657.1"/>
    <property type="molecule type" value="Genomic_DNA"/>
</dbReference>
<dbReference type="Gene3D" id="1.10.10.10">
    <property type="entry name" value="Winged helix-like DNA-binding domain superfamily/Winged helix DNA-binding domain"/>
    <property type="match status" value="1"/>
</dbReference>
<dbReference type="PANTHER" id="PTHR30419">
    <property type="entry name" value="HTH-TYPE TRANSCRIPTIONAL REGULATOR YBHD"/>
    <property type="match status" value="1"/>
</dbReference>
<dbReference type="InterPro" id="IPR050950">
    <property type="entry name" value="HTH-type_LysR_regulators"/>
</dbReference>
<dbReference type="Gene3D" id="3.40.190.290">
    <property type="match status" value="1"/>
</dbReference>
<dbReference type="Pfam" id="PF00126">
    <property type="entry name" value="HTH_1"/>
    <property type="match status" value="1"/>
</dbReference>
<dbReference type="CDD" id="cd05466">
    <property type="entry name" value="PBP2_LTTR_substrate"/>
    <property type="match status" value="1"/>
</dbReference>
<keyword evidence="4" id="KW-0804">Transcription</keyword>
<dbReference type="InterPro" id="IPR000847">
    <property type="entry name" value="LysR_HTH_N"/>
</dbReference>
<dbReference type="RefSeq" id="WP_125650197.1">
    <property type="nucleotide sequence ID" value="NZ_JBHTOH010000020.1"/>
</dbReference>
<gene>
    <name evidence="6" type="ORF">ACFQ4R_03380</name>
</gene>
<feature type="domain" description="HTH lysR-type" evidence="5">
    <location>
        <begin position="1"/>
        <end position="58"/>
    </location>
</feature>
<evidence type="ECO:0000313" key="7">
    <source>
        <dbReference type="Proteomes" id="UP001597191"/>
    </source>
</evidence>
<dbReference type="InterPro" id="IPR036390">
    <property type="entry name" value="WH_DNA-bd_sf"/>
</dbReference>
<evidence type="ECO:0000259" key="5">
    <source>
        <dbReference type="PROSITE" id="PS50931"/>
    </source>
</evidence>
<protein>
    <submittedName>
        <fullName evidence="6">LysR family transcriptional regulator</fullName>
    </submittedName>
</protein>
<dbReference type="PROSITE" id="PS50931">
    <property type="entry name" value="HTH_LYSR"/>
    <property type="match status" value="1"/>
</dbReference>
<dbReference type="SUPFAM" id="SSF46785">
    <property type="entry name" value="Winged helix' DNA-binding domain"/>
    <property type="match status" value="1"/>
</dbReference>
<dbReference type="Proteomes" id="UP001597191">
    <property type="component" value="Unassembled WGS sequence"/>
</dbReference>
<evidence type="ECO:0000256" key="1">
    <source>
        <dbReference type="ARBA" id="ARBA00009437"/>
    </source>
</evidence>